<protein>
    <recommendedName>
        <fullName evidence="4">SGNH hydrolase-type esterase domain-containing protein</fullName>
    </recommendedName>
</protein>
<feature type="transmembrane region" description="Helical" evidence="1">
    <location>
        <begin position="15"/>
        <end position="39"/>
    </location>
</feature>
<dbReference type="GO" id="GO:0016788">
    <property type="term" value="F:hydrolase activity, acting on ester bonds"/>
    <property type="evidence" value="ECO:0007669"/>
    <property type="project" value="UniProtKB-ARBA"/>
</dbReference>
<evidence type="ECO:0000256" key="1">
    <source>
        <dbReference type="SAM" id="Phobius"/>
    </source>
</evidence>
<dbReference type="Proteomes" id="UP000316921">
    <property type="component" value="Chromosome"/>
</dbReference>
<gene>
    <name evidence="2" type="ORF">Pla133_47970</name>
</gene>
<dbReference type="RefSeq" id="WP_145069789.1">
    <property type="nucleotide sequence ID" value="NZ_CP036287.1"/>
</dbReference>
<evidence type="ECO:0000313" key="2">
    <source>
        <dbReference type="EMBL" id="QDU69676.1"/>
    </source>
</evidence>
<dbReference type="EMBL" id="CP036287">
    <property type="protein sequence ID" value="QDU69676.1"/>
    <property type="molecule type" value="Genomic_DNA"/>
</dbReference>
<accession>A0A518BRT5</accession>
<dbReference type="AlphaFoldDB" id="A0A518BRT5"/>
<dbReference type="InterPro" id="IPR036514">
    <property type="entry name" value="SGNH_hydro_sf"/>
</dbReference>
<dbReference type="Gene3D" id="3.40.50.1110">
    <property type="entry name" value="SGNH hydrolase"/>
    <property type="match status" value="1"/>
</dbReference>
<reference evidence="2 3" key="1">
    <citation type="submission" date="2019-02" db="EMBL/GenBank/DDBJ databases">
        <title>Deep-cultivation of Planctomycetes and their phenomic and genomic characterization uncovers novel biology.</title>
        <authorList>
            <person name="Wiegand S."/>
            <person name="Jogler M."/>
            <person name="Boedeker C."/>
            <person name="Pinto D."/>
            <person name="Vollmers J."/>
            <person name="Rivas-Marin E."/>
            <person name="Kohn T."/>
            <person name="Peeters S.H."/>
            <person name="Heuer A."/>
            <person name="Rast P."/>
            <person name="Oberbeckmann S."/>
            <person name="Bunk B."/>
            <person name="Jeske O."/>
            <person name="Meyerdierks A."/>
            <person name="Storesund J.E."/>
            <person name="Kallscheuer N."/>
            <person name="Luecker S."/>
            <person name="Lage O.M."/>
            <person name="Pohl T."/>
            <person name="Merkel B.J."/>
            <person name="Hornburger P."/>
            <person name="Mueller R.-W."/>
            <person name="Bruemmer F."/>
            <person name="Labrenz M."/>
            <person name="Spormann A.M."/>
            <person name="Op den Camp H."/>
            <person name="Overmann J."/>
            <person name="Amann R."/>
            <person name="Jetten M.S.M."/>
            <person name="Mascher T."/>
            <person name="Medema M.H."/>
            <person name="Devos D.P."/>
            <person name="Kaster A.-K."/>
            <person name="Ovreas L."/>
            <person name="Rohde M."/>
            <person name="Galperin M.Y."/>
            <person name="Jogler C."/>
        </authorList>
    </citation>
    <scope>NUCLEOTIDE SEQUENCE [LARGE SCALE GENOMIC DNA]</scope>
    <source>
        <strain evidence="2 3">Pla133</strain>
    </source>
</reference>
<keyword evidence="1" id="KW-0472">Membrane</keyword>
<name>A0A518BRT5_9BACT</name>
<dbReference type="SUPFAM" id="SSF52266">
    <property type="entry name" value="SGNH hydrolase"/>
    <property type="match status" value="1"/>
</dbReference>
<proteinExistence type="predicted"/>
<sequence>MIEPHASQDDAGRRFWIGARTVVVVVALLSLELGLYHVGDFGKRTIKERTERYGWVLVPNQSKWGLDAVARERINAQGFRDERDWAFLEAEAEREEGRHAPLKVAVLGNSLTFGSGVTEQQTWPRVLEQLLNDELDARGEERDVFVLNFAVEAYTLEQMARTYEDRIRPFEPDLLLWATVAKDIRFVDLIHVPTGEAPRRFESRTAIFAMLNEHVINRWIPLPTWRAKAPAGSAQERFWTVLLGGSQAVLLELLGQERGAAALASLSATVAQRYPGAAQLDLPGIFVECFEQVAREFVEEDRRGALVLALYDVFEAAIPPALWNALETDIVPNPFAPRYAGIWRIRGYRVATITRELESRSARLALAVMPTIIQVQHTPPSPLSFWRDQWLPEVTAAGLRPLVIDAAVDYLEQMTTLREEIARRGMLMVDGRATIGADYAGADESLARIEDPWHYSAAGHRVVATTIARRLIEEGVVDELLAATSPRTTEGN</sequence>
<keyword evidence="1" id="KW-0812">Transmembrane</keyword>
<organism evidence="2 3">
    <name type="scientific">Engelhardtia mirabilis</name>
    <dbReference type="NCBI Taxonomy" id="2528011"/>
    <lineage>
        <taxon>Bacteria</taxon>
        <taxon>Pseudomonadati</taxon>
        <taxon>Planctomycetota</taxon>
        <taxon>Planctomycetia</taxon>
        <taxon>Planctomycetia incertae sedis</taxon>
        <taxon>Engelhardtia</taxon>
    </lineage>
</organism>
<keyword evidence="3" id="KW-1185">Reference proteome</keyword>
<evidence type="ECO:0008006" key="4">
    <source>
        <dbReference type="Google" id="ProtNLM"/>
    </source>
</evidence>
<dbReference type="KEGG" id="pbap:Pla133_47970"/>
<evidence type="ECO:0000313" key="3">
    <source>
        <dbReference type="Proteomes" id="UP000316921"/>
    </source>
</evidence>
<keyword evidence="1" id="KW-1133">Transmembrane helix</keyword>